<reference evidence="1 2" key="1">
    <citation type="submission" date="2023-11" db="EMBL/GenBank/DDBJ databases">
        <authorList>
            <person name="Panchal A.K."/>
            <person name="Meaney J.S."/>
            <person name="Karas B.J."/>
            <person name="diCenzo G.C."/>
        </authorList>
    </citation>
    <scope>NUCLEOTIDE SEQUENCE [LARGE SCALE GENOMIC DNA]</scope>
    <source>
        <strain evidence="1 2">NZP2235</strain>
    </source>
</reference>
<sequence>MTGLSQGPVAPDPLAVTLPIGYPAGAEKDMTGSVVRSLPFLDGGLFAA</sequence>
<dbReference type="EMBL" id="CP139858">
    <property type="protein sequence ID" value="WQB96307.1"/>
    <property type="molecule type" value="Genomic_DNA"/>
</dbReference>
<proteinExistence type="predicted"/>
<gene>
    <name evidence="1" type="ORF">U0R22_000359</name>
</gene>
<name>A0ABZ0VFS0_9HYPH</name>
<evidence type="ECO:0000313" key="1">
    <source>
        <dbReference type="EMBL" id="WQB96307.1"/>
    </source>
</evidence>
<keyword evidence="2" id="KW-1185">Reference proteome</keyword>
<organism evidence="1 2">
    <name type="scientific">Mesorhizobium huakuii</name>
    <dbReference type="NCBI Taxonomy" id="28104"/>
    <lineage>
        <taxon>Bacteria</taxon>
        <taxon>Pseudomonadati</taxon>
        <taxon>Pseudomonadota</taxon>
        <taxon>Alphaproteobacteria</taxon>
        <taxon>Hyphomicrobiales</taxon>
        <taxon>Phyllobacteriaceae</taxon>
        <taxon>Mesorhizobium</taxon>
    </lineage>
</organism>
<accession>A0ABZ0VFS0</accession>
<dbReference type="Proteomes" id="UP001322481">
    <property type="component" value="Chromosome"/>
</dbReference>
<evidence type="ECO:0008006" key="3">
    <source>
        <dbReference type="Google" id="ProtNLM"/>
    </source>
</evidence>
<evidence type="ECO:0000313" key="2">
    <source>
        <dbReference type="Proteomes" id="UP001322481"/>
    </source>
</evidence>
<protein>
    <recommendedName>
        <fullName evidence="3">Agmatinase</fullName>
    </recommendedName>
</protein>
<dbReference type="RefSeq" id="WP_322417565.1">
    <property type="nucleotide sequence ID" value="NZ_CP139858.1"/>
</dbReference>